<name>A0A9P7ZPA0_9HYPO</name>
<protein>
    <submittedName>
        <fullName evidence="3">Heat shock factor binding protein 1</fullName>
    </submittedName>
</protein>
<keyword evidence="3" id="KW-0346">Stress response</keyword>
<dbReference type="GeneID" id="70294213"/>
<dbReference type="Proteomes" id="UP000887229">
    <property type="component" value="Unassembled WGS sequence"/>
</dbReference>
<dbReference type="InterPro" id="IPR009643">
    <property type="entry name" value="HS1-bd"/>
</dbReference>
<proteinExistence type="inferred from homology"/>
<dbReference type="OrthoDB" id="4159489at2759"/>
<organism evidence="3 4">
    <name type="scientific">Emericellopsis atlantica</name>
    <dbReference type="NCBI Taxonomy" id="2614577"/>
    <lineage>
        <taxon>Eukaryota</taxon>
        <taxon>Fungi</taxon>
        <taxon>Dikarya</taxon>
        <taxon>Ascomycota</taxon>
        <taxon>Pezizomycotina</taxon>
        <taxon>Sordariomycetes</taxon>
        <taxon>Hypocreomycetidae</taxon>
        <taxon>Hypocreales</taxon>
        <taxon>Bionectriaceae</taxon>
        <taxon>Emericellopsis</taxon>
    </lineage>
</organism>
<evidence type="ECO:0000313" key="3">
    <source>
        <dbReference type="EMBL" id="KAG9255352.1"/>
    </source>
</evidence>
<evidence type="ECO:0000256" key="1">
    <source>
        <dbReference type="ARBA" id="ARBA00006349"/>
    </source>
</evidence>
<dbReference type="EMBL" id="MU251251">
    <property type="protein sequence ID" value="KAG9255352.1"/>
    <property type="molecule type" value="Genomic_DNA"/>
</dbReference>
<dbReference type="GO" id="GO:0005829">
    <property type="term" value="C:cytosol"/>
    <property type="evidence" value="ECO:0007669"/>
    <property type="project" value="TreeGrafter"/>
</dbReference>
<dbReference type="AlphaFoldDB" id="A0A9P7ZPA0"/>
<evidence type="ECO:0000256" key="2">
    <source>
        <dbReference type="SAM" id="MobiDB-lite"/>
    </source>
</evidence>
<accession>A0A9P7ZPA0</accession>
<dbReference type="GO" id="GO:0070370">
    <property type="term" value="P:cellular heat acclimation"/>
    <property type="evidence" value="ECO:0007669"/>
    <property type="project" value="TreeGrafter"/>
</dbReference>
<comment type="similarity">
    <text evidence="1">Belongs to the HSBP1 family.</text>
</comment>
<dbReference type="RefSeq" id="XP_046119276.1">
    <property type="nucleotide sequence ID" value="XM_046263310.1"/>
</dbReference>
<dbReference type="GO" id="GO:0003714">
    <property type="term" value="F:transcription corepressor activity"/>
    <property type="evidence" value="ECO:0007669"/>
    <property type="project" value="InterPro"/>
</dbReference>
<dbReference type="PANTHER" id="PTHR19424:SF0">
    <property type="entry name" value="HEAT SHOCK FACTOR BINDING PROTEIN 1"/>
    <property type="match status" value="1"/>
</dbReference>
<dbReference type="Pfam" id="PF06825">
    <property type="entry name" value="HSBP1"/>
    <property type="match status" value="1"/>
</dbReference>
<keyword evidence="4" id="KW-1185">Reference proteome</keyword>
<feature type="region of interest" description="Disordered" evidence="2">
    <location>
        <begin position="1"/>
        <end position="22"/>
    </location>
</feature>
<reference evidence="3" key="1">
    <citation type="journal article" date="2021" name="IMA Fungus">
        <title>Genomic characterization of three marine fungi, including Emericellopsis atlantica sp. nov. with signatures of a generalist lifestyle and marine biomass degradation.</title>
        <authorList>
            <person name="Hagestad O.C."/>
            <person name="Hou L."/>
            <person name="Andersen J.H."/>
            <person name="Hansen E.H."/>
            <person name="Altermark B."/>
            <person name="Li C."/>
            <person name="Kuhnert E."/>
            <person name="Cox R.J."/>
            <person name="Crous P.W."/>
            <person name="Spatafora J.W."/>
            <person name="Lail K."/>
            <person name="Amirebrahimi M."/>
            <person name="Lipzen A."/>
            <person name="Pangilinan J."/>
            <person name="Andreopoulos W."/>
            <person name="Hayes R.D."/>
            <person name="Ng V."/>
            <person name="Grigoriev I.V."/>
            <person name="Jackson S.A."/>
            <person name="Sutton T.D.S."/>
            <person name="Dobson A.D.W."/>
            <person name="Rama T."/>
        </authorList>
    </citation>
    <scope>NUCLEOTIDE SEQUENCE</scope>
    <source>
        <strain evidence="3">TS7</strain>
    </source>
</reference>
<gene>
    <name evidence="3" type="ORF">F5Z01DRAFT_652885</name>
</gene>
<dbReference type="GO" id="GO:0005634">
    <property type="term" value="C:nucleus"/>
    <property type="evidence" value="ECO:0007669"/>
    <property type="project" value="TreeGrafter"/>
</dbReference>
<dbReference type="PANTHER" id="PTHR19424">
    <property type="entry name" value="HEAT SHOCK FACTOR BINDING PROTEIN 1"/>
    <property type="match status" value="1"/>
</dbReference>
<sequence>MSDQQPSEEAKQANEQEEVRPDVTAAVDELLNTLSTKFAAVSSEIFAKMDDMAKRIDKLETELMESKAKEAQGSPSKP</sequence>
<feature type="compositionally biased region" description="Basic and acidic residues" evidence="2">
    <location>
        <begin position="8"/>
        <end position="21"/>
    </location>
</feature>
<comment type="caution">
    <text evidence="3">The sequence shown here is derived from an EMBL/GenBank/DDBJ whole genome shotgun (WGS) entry which is preliminary data.</text>
</comment>
<evidence type="ECO:0000313" key="4">
    <source>
        <dbReference type="Proteomes" id="UP000887229"/>
    </source>
</evidence>
<dbReference type="Gene3D" id="1.20.5.430">
    <property type="match status" value="1"/>
</dbReference>